<dbReference type="AlphaFoldDB" id="A0A090IWL9"/>
<keyword evidence="3" id="KW-1185">Reference proteome</keyword>
<evidence type="ECO:0000256" key="1">
    <source>
        <dbReference type="SAM" id="MobiDB-lite"/>
    </source>
</evidence>
<dbReference type="EMBL" id="CCRF01000075">
    <property type="protein sequence ID" value="CEE02481.1"/>
    <property type="molecule type" value="Genomic_DNA"/>
</dbReference>
<evidence type="ECO:0008006" key="4">
    <source>
        <dbReference type="Google" id="ProtNLM"/>
    </source>
</evidence>
<dbReference type="RefSeq" id="WP_034772004.1">
    <property type="nucleotide sequence ID" value="NZ_CCRF01000075.1"/>
</dbReference>
<evidence type="ECO:0000313" key="3">
    <source>
        <dbReference type="Proteomes" id="UP000040576"/>
    </source>
</evidence>
<protein>
    <recommendedName>
        <fullName evidence="4">Type I-B CRISPR-associated protein Cas8b1/Cst1</fullName>
    </recommendedName>
</protein>
<proteinExistence type="predicted"/>
<name>A0A090IWL9_9BACI</name>
<sequence>MNYIWVERTANTYSDCLKAYGMAYLLGILVRQNNIGTILLKQTPSHFLIEIPDDLYHNWENSVETFEATYIMPLINNTAEEGISGGSTFFLKVEKEKRDVYQTYLLEGQSKRIGEEPPKEHADYHIYSLYQGMKVLTAHNKMAEAFQQDPELIKVVYRWIFQTGTSPLIDTDEKIKTFKNIVKEYEKNSGEKVPLKATVNALSFFNPVQAKGVNNQGATGISPSGVQSFVLDELFKMLGVTQGSVGKLVKVGTNSYDCLLLVIDPQEVASNDVLTIVHNIKGKIKAPSRTYLEFSTLMYTITEVIRFLLRRKEGIPPNLIDYVRGLYCAYFKDLGQAKSVMNLSYYHLPAWMRFENEEDLRQYDRLFTDIIDKVDKIRRDENILQDLDQPLNELVTFISTGQLESFLNFVQAYHFKVFNALYEKNYKLKLKPFSEKILQEVIMKSNQPYSKIVEDTGFINLSRAIFQATLGLQYQDKSIRKYPVHYDLQHKLKQNAPYKEKFITTLADFVATFNSENARVAESNKARGEDSRTRKNISDQDLASVIHLVDEFGSNLVGNLLVAFGYAKKEKDSENQSSESEEKNSKLTVEL</sequence>
<accession>A0A090IWL9</accession>
<gene>
    <name evidence="2" type="ORF">BT1A1_2687</name>
</gene>
<dbReference type="Proteomes" id="UP000040576">
    <property type="component" value="Unassembled WGS sequence"/>
</dbReference>
<organism evidence="2 3">
    <name type="scientific">Caldibacillus thermoamylovorans</name>
    <dbReference type="NCBI Taxonomy" id="35841"/>
    <lineage>
        <taxon>Bacteria</taxon>
        <taxon>Bacillati</taxon>
        <taxon>Bacillota</taxon>
        <taxon>Bacilli</taxon>
        <taxon>Bacillales</taxon>
        <taxon>Bacillaceae</taxon>
        <taxon>Caldibacillus</taxon>
    </lineage>
</organism>
<feature type="compositionally biased region" description="Basic and acidic residues" evidence="1">
    <location>
        <begin position="569"/>
        <end position="585"/>
    </location>
</feature>
<reference evidence="2 3" key="1">
    <citation type="submission" date="2014-07" db="EMBL/GenBank/DDBJ databases">
        <authorList>
            <person name="Wibberg Daniel"/>
        </authorList>
    </citation>
    <scope>NUCLEOTIDE SEQUENCE [LARGE SCALE GENOMIC DNA]</scope>
</reference>
<evidence type="ECO:0000313" key="2">
    <source>
        <dbReference type="EMBL" id="CEE02481.1"/>
    </source>
</evidence>
<feature type="region of interest" description="Disordered" evidence="1">
    <location>
        <begin position="569"/>
        <end position="591"/>
    </location>
</feature>